<dbReference type="RefSeq" id="YP_010670380.1">
    <property type="nucleotide sequence ID" value="NC_070964.1"/>
</dbReference>
<feature type="region of interest" description="Disordered" evidence="1">
    <location>
        <begin position="1"/>
        <end position="25"/>
    </location>
</feature>
<dbReference type="GeneID" id="77946585"/>
<feature type="compositionally biased region" description="Gly residues" evidence="1">
    <location>
        <begin position="213"/>
        <end position="225"/>
    </location>
</feature>
<name>A0A873WA08_9CAUD</name>
<feature type="compositionally biased region" description="Low complexity" evidence="1">
    <location>
        <begin position="226"/>
        <end position="235"/>
    </location>
</feature>
<dbReference type="KEGG" id="vg:77946585"/>
<dbReference type="Proteomes" id="UP000663144">
    <property type="component" value="Segment"/>
</dbReference>
<protein>
    <submittedName>
        <fullName evidence="2">Baseplate tail tube cap</fullName>
    </submittedName>
</protein>
<evidence type="ECO:0000313" key="2">
    <source>
        <dbReference type="EMBL" id="QPB07889.1"/>
    </source>
</evidence>
<evidence type="ECO:0000256" key="1">
    <source>
        <dbReference type="SAM" id="MobiDB-lite"/>
    </source>
</evidence>
<evidence type="ECO:0000313" key="3">
    <source>
        <dbReference type="Proteomes" id="UP000663144"/>
    </source>
</evidence>
<reference evidence="2" key="1">
    <citation type="submission" date="2020-10" db="EMBL/GenBank/DDBJ databases">
        <title>The Isolation and Genome Sequence of a Novel Cyanophage S-H38 from the Yellow Sea, China.</title>
        <authorList>
            <person name="Jiang T."/>
        </authorList>
    </citation>
    <scope>NUCLEOTIDE SEQUENCE</scope>
</reference>
<sequence length="330" mass="34389">MAKKSLIYPRTPPNPTSKSDGLGAQFNDGAEFETDSIDYISFTEFEVDYGGGGGLASTGAKVKSKDLRSAYLYIPQNLSSAYGANYNPVALGVLGVEAAKALGSTSSAEIAQSLQNAAQSATPEALFGTIASGINAANGIVGISGSASANSISAVGQGMVFNPFQEQVFEGVSFREHNFSFKLVARNSVEANEIVEIVRFFKKGMLPSYDGGPSSGPGALGGGGSTASTSGTTGSARYLKVPNRFNIAFKRLNNIPTTVKGGNIRVSSASIADLPGLYKFKPCVLTSVNVSYTPDGQYVNTQLGIVPALTLDLRFAEIAIVTRDDIDLGF</sequence>
<proteinExistence type="predicted"/>
<keyword evidence="3" id="KW-1185">Reference proteome</keyword>
<accession>A0A873WA08</accession>
<feature type="region of interest" description="Disordered" evidence="1">
    <location>
        <begin position="212"/>
        <end position="235"/>
    </location>
</feature>
<dbReference type="EMBL" id="MW117965">
    <property type="protein sequence ID" value="QPB07889.1"/>
    <property type="molecule type" value="Genomic_DNA"/>
</dbReference>
<organism evidence="2 3">
    <name type="scientific">Synechococcus phage S-H38</name>
    <dbReference type="NCBI Taxonomy" id="2783673"/>
    <lineage>
        <taxon>Viruses</taxon>
        <taxon>Duplodnaviria</taxon>
        <taxon>Heunggongvirae</taxon>
        <taxon>Uroviricota</taxon>
        <taxon>Caudoviricetes</taxon>
        <taxon>Pantevenvirales</taxon>
        <taxon>Kyanoviridae</taxon>
        <taxon>Yellowseavirus</taxon>
        <taxon>Yellowseavirus thirtyeight</taxon>
    </lineage>
</organism>